<dbReference type="InterPro" id="IPR013830">
    <property type="entry name" value="SGNH_hydro"/>
</dbReference>
<sequence length="439" mass="48988">MRFLVVWGSFLGFISFASSTILQNGQVRITNYPNTVIDASAYQFQSFSPNASELSYKGRWDSKYLSWWSAPGLKFGFTGQQVAITFGPLTSDKTLIAYRIDGQDWQLTNITTSATHLLVSPSTPGINLTNPINPSTFELRVTNWAYGVQIASVQLSKGEKLVKIPNFSRTIEVIGDSLSSGDFATLEGLSSYAYGLAAGLGNTEYSITAYPGICAFDKECWGNPRGMFHQWWYTSDVSWRATQIYNTTPEIWDFTKQQPADLVFINLGTNDANAHNNVTSAGYVEQYTKLVEGVHTVWPKAQIVLISLWNGFYASGNSYAQSGAWGNEIHSIYTHFNDPSYLSNSTSYSPFPSTNYSSPFSSPSPSPSKPAEPFVHYFNTTGILQHNDIGPQWHPTDVGHVKLASHLIEFVRIKFGWELEATGPEVFHQTEYWNDEDSY</sequence>
<reference evidence="3 4" key="1">
    <citation type="submission" date="2020-03" db="EMBL/GenBank/DDBJ databases">
        <title>Draft Genome Sequence of Cudoniella acicularis.</title>
        <authorList>
            <person name="Buettner E."/>
            <person name="Kellner H."/>
        </authorList>
    </citation>
    <scope>NUCLEOTIDE SEQUENCE [LARGE SCALE GENOMIC DNA]</scope>
    <source>
        <strain evidence="3 4">DSM 108380</strain>
    </source>
</reference>
<name>A0A8H4QRX1_9HELO</name>
<dbReference type="CDD" id="cd01831">
    <property type="entry name" value="Endoglucanase_E_like"/>
    <property type="match status" value="1"/>
</dbReference>
<dbReference type="GO" id="GO:0052689">
    <property type="term" value="F:carboxylic ester hydrolase activity"/>
    <property type="evidence" value="ECO:0007669"/>
    <property type="project" value="InterPro"/>
</dbReference>
<dbReference type="EMBL" id="JAAMPI010002226">
    <property type="protein sequence ID" value="KAF4616262.1"/>
    <property type="molecule type" value="Genomic_DNA"/>
</dbReference>
<dbReference type="AlphaFoldDB" id="A0A8H4QRX1"/>
<gene>
    <name evidence="3" type="ORF">G7Y89_g15144</name>
</gene>
<keyword evidence="1" id="KW-0732">Signal</keyword>
<dbReference type="OrthoDB" id="426133at2759"/>
<evidence type="ECO:0000259" key="2">
    <source>
        <dbReference type="Pfam" id="PF13472"/>
    </source>
</evidence>
<proteinExistence type="predicted"/>
<dbReference type="Gene3D" id="3.40.50.1110">
    <property type="entry name" value="SGNH hydrolase"/>
    <property type="match status" value="1"/>
</dbReference>
<feature type="signal peptide" evidence="1">
    <location>
        <begin position="1"/>
        <end position="19"/>
    </location>
</feature>
<dbReference type="Proteomes" id="UP000566819">
    <property type="component" value="Unassembled WGS sequence"/>
</dbReference>
<feature type="chain" id="PRO_5034361662" description="SGNH hydrolase-type esterase domain-containing protein" evidence="1">
    <location>
        <begin position="20"/>
        <end position="439"/>
    </location>
</feature>
<protein>
    <recommendedName>
        <fullName evidence="2">SGNH hydrolase-type esterase domain-containing protein</fullName>
    </recommendedName>
</protein>
<dbReference type="InterPro" id="IPR052762">
    <property type="entry name" value="PCW_deacetylase/CE"/>
</dbReference>
<organism evidence="3 4">
    <name type="scientific">Cudoniella acicularis</name>
    <dbReference type="NCBI Taxonomy" id="354080"/>
    <lineage>
        <taxon>Eukaryota</taxon>
        <taxon>Fungi</taxon>
        <taxon>Dikarya</taxon>
        <taxon>Ascomycota</taxon>
        <taxon>Pezizomycotina</taxon>
        <taxon>Leotiomycetes</taxon>
        <taxon>Helotiales</taxon>
        <taxon>Tricladiaceae</taxon>
        <taxon>Cudoniella</taxon>
    </lineage>
</organism>
<comment type="caution">
    <text evidence="3">The sequence shown here is derived from an EMBL/GenBank/DDBJ whole genome shotgun (WGS) entry which is preliminary data.</text>
</comment>
<evidence type="ECO:0000313" key="3">
    <source>
        <dbReference type="EMBL" id="KAF4616262.1"/>
    </source>
</evidence>
<dbReference type="Gene3D" id="2.60.120.260">
    <property type="entry name" value="Galactose-binding domain-like"/>
    <property type="match status" value="1"/>
</dbReference>
<evidence type="ECO:0000313" key="4">
    <source>
        <dbReference type="Proteomes" id="UP000566819"/>
    </source>
</evidence>
<dbReference type="Pfam" id="PF13472">
    <property type="entry name" value="Lipase_GDSL_2"/>
    <property type="match status" value="1"/>
</dbReference>
<dbReference type="PANTHER" id="PTHR37834">
    <property type="entry name" value="GDSL-LIKE LIPASE/ACYLHYDROLASE DOMAIN PROTEIN (AFU_ORTHOLOGUE AFUA_2G00620)"/>
    <property type="match status" value="1"/>
</dbReference>
<accession>A0A8H4QRX1</accession>
<feature type="domain" description="SGNH hydrolase-type esterase" evidence="2">
    <location>
        <begin position="173"/>
        <end position="333"/>
    </location>
</feature>
<evidence type="ECO:0000256" key="1">
    <source>
        <dbReference type="SAM" id="SignalP"/>
    </source>
</evidence>
<dbReference type="InterPro" id="IPR036514">
    <property type="entry name" value="SGNH_hydro_sf"/>
</dbReference>
<dbReference type="PANTHER" id="PTHR37834:SF2">
    <property type="entry name" value="ESTERASE, SGNH HYDROLASE-TYPE"/>
    <property type="match status" value="1"/>
</dbReference>
<dbReference type="SUPFAM" id="SSF52266">
    <property type="entry name" value="SGNH hydrolase"/>
    <property type="match status" value="1"/>
</dbReference>
<keyword evidence="4" id="KW-1185">Reference proteome</keyword>
<dbReference type="InterPro" id="IPR037461">
    <property type="entry name" value="CtCE2-like_dom"/>
</dbReference>